<proteinExistence type="predicted"/>
<evidence type="ECO:0000256" key="1">
    <source>
        <dbReference type="SAM" id="MobiDB-lite"/>
    </source>
</evidence>
<gene>
    <name evidence="3" type="primary">Contig11651.g12472</name>
    <name evidence="3" type="ORF">STYLEM_3345</name>
</gene>
<feature type="region of interest" description="Disordered" evidence="1">
    <location>
        <begin position="85"/>
        <end position="110"/>
    </location>
</feature>
<dbReference type="EMBL" id="CCKQ01003239">
    <property type="protein sequence ID" value="CDW74366.1"/>
    <property type="molecule type" value="Genomic_DNA"/>
</dbReference>
<evidence type="ECO:0000313" key="3">
    <source>
        <dbReference type="EMBL" id="CDW74366.1"/>
    </source>
</evidence>
<keyword evidence="2" id="KW-0732">Signal</keyword>
<feature type="signal peptide" evidence="2">
    <location>
        <begin position="1"/>
        <end position="24"/>
    </location>
</feature>
<dbReference type="Proteomes" id="UP000039865">
    <property type="component" value="Unassembled WGS sequence"/>
</dbReference>
<protein>
    <submittedName>
        <fullName evidence="3">Uncharacterized protein</fullName>
    </submittedName>
</protein>
<name>A0A077ZWT1_STYLE</name>
<dbReference type="AlphaFoldDB" id="A0A077ZWT1"/>
<evidence type="ECO:0000256" key="2">
    <source>
        <dbReference type="SAM" id="SignalP"/>
    </source>
</evidence>
<feature type="chain" id="PRO_5001729012" evidence="2">
    <location>
        <begin position="25"/>
        <end position="121"/>
    </location>
</feature>
<sequence>MRLVQLLQAIFAAVFLFYTTLVKSIVSSADDEDFYTEWKNMKNACQPQNRKTALGLIKSVEFRYDDLMNKFQGNVNKFCDDFMESEGEDQWNGKSESDGETNLGSDKKPKKTYIKSKMMIE</sequence>
<dbReference type="InParanoid" id="A0A077ZWT1"/>
<keyword evidence="4" id="KW-1185">Reference proteome</keyword>
<evidence type="ECO:0000313" key="4">
    <source>
        <dbReference type="Proteomes" id="UP000039865"/>
    </source>
</evidence>
<organism evidence="3 4">
    <name type="scientific">Stylonychia lemnae</name>
    <name type="common">Ciliate</name>
    <dbReference type="NCBI Taxonomy" id="5949"/>
    <lineage>
        <taxon>Eukaryota</taxon>
        <taxon>Sar</taxon>
        <taxon>Alveolata</taxon>
        <taxon>Ciliophora</taxon>
        <taxon>Intramacronucleata</taxon>
        <taxon>Spirotrichea</taxon>
        <taxon>Stichotrichia</taxon>
        <taxon>Sporadotrichida</taxon>
        <taxon>Oxytrichidae</taxon>
        <taxon>Stylonychinae</taxon>
        <taxon>Stylonychia</taxon>
    </lineage>
</organism>
<accession>A0A077ZWT1</accession>
<reference evidence="3 4" key="1">
    <citation type="submission" date="2014-06" db="EMBL/GenBank/DDBJ databases">
        <authorList>
            <person name="Swart Estienne"/>
        </authorList>
    </citation>
    <scope>NUCLEOTIDE SEQUENCE [LARGE SCALE GENOMIC DNA]</scope>
    <source>
        <strain evidence="3 4">130c</strain>
    </source>
</reference>